<organism evidence="3 4">
    <name type="scientific">Papaver nudicaule</name>
    <name type="common">Iceland poppy</name>
    <dbReference type="NCBI Taxonomy" id="74823"/>
    <lineage>
        <taxon>Eukaryota</taxon>
        <taxon>Viridiplantae</taxon>
        <taxon>Streptophyta</taxon>
        <taxon>Embryophyta</taxon>
        <taxon>Tracheophyta</taxon>
        <taxon>Spermatophyta</taxon>
        <taxon>Magnoliopsida</taxon>
        <taxon>Ranunculales</taxon>
        <taxon>Papaveraceae</taxon>
        <taxon>Papaveroideae</taxon>
        <taxon>Papaver</taxon>
    </lineage>
</organism>
<evidence type="ECO:0000313" key="3">
    <source>
        <dbReference type="EMBL" id="MCL7046156.1"/>
    </source>
</evidence>
<name>A0AA42B0T8_PAPNU</name>
<feature type="transmembrane region" description="Helical" evidence="1">
    <location>
        <begin position="108"/>
        <end position="138"/>
    </location>
</feature>
<keyword evidence="1" id="KW-1133">Transmembrane helix</keyword>
<dbReference type="AlphaFoldDB" id="A0AA42B0T8"/>
<dbReference type="CDD" id="cd09917">
    <property type="entry name" value="F-box_SF"/>
    <property type="match status" value="1"/>
</dbReference>
<keyword evidence="4" id="KW-1185">Reference proteome</keyword>
<dbReference type="PANTHER" id="PTHR34049:SF1">
    <property type="entry name" value="F-BOX PROTEIN SKIP27"/>
    <property type="match status" value="1"/>
</dbReference>
<evidence type="ECO:0000259" key="2">
    <source>
        <dbReference type="PROSITE" id="PS50181"/>
    </source>
</evidence>
<dbReference type="InterPro" id="IPR045286">
    <property type="entry name" value="FBS1-like"/>
</dbReference>
<dbReference type="EMBL" id="JAJJMA010278011">
    <property type="protein sequence ID" value="MCL7046156.1"/>
    <property type="molecule type" value="Genomic_DNA"/>
</dbReference>
<accession>A0AA42B0T8</accession>
<reference evidence="3" key="1">
    <citation type="submission" date="2022-03" db="EMBL/GenBank/DDBJ databases">
        <title>A functionally conserved STORR gene fusion in Papaver species that diverged 16.8 million years ago.</title>
        <authorList>
            <person name="Catania T."/>
        </authorList>
    </citation>
    <scope>NUCLEOTIDE SEQUENCE</scope>
    <source>
        <strain evidence="3">S-191538</strain>
    </source>
</reference>
<proteinExistence type="predicted"/>
<dbReference type="PANTHER" id="PTHR34049">
    <property type="entry name" value="F-BOX PROTEIN SKIP27"/>
    <property type="match status" value="1"/>
</dbReference>
<dbReference type="SUPFAM" id="SSF81383">
    <property type="entry name" value="F-box domain"/>
    <property type="match status" value="1"/>
</dbReference>
<dbReference type="Pfam" id="PF00646">
    <property type="entry name" value="F-box"/>
    <property type="match status" value="1"/>
</dbReference>
<dbReference type="Proteomes" id="UP001177140">
    <property type="component" value="Unassembled WGS sequence"/>
</dbReference>
<comment type="caution">
    <text evidence="3">The sequence shown here is derived from an EMBL/GenBank/DDBJ whole genome shotgun (WGS) entry which is preliminary data.</text>
</comment>
<evidence type="ECO:0000313" key="4">
    <source>
        <dbReference type="Proteomes" id="UP001177140"/>
    </source>
</evidence>
<dbReference type="PROSITE" id="PS50181">
    <property type="entry name" value="FBOX"/>
    <property type="match status" value="1"/>
</dbReference>
<evidence type="ECO:0000256" key="1">
    <source>
        <dbReference type="SAM" id="Phobius"/>
    </source>
</evidence>
<gene>
    <name evidence="3" type="ORF">MKW94_013246</name>
</gene>
<keyword evidence="1" id="KW-0472">Membrane</keyword>
<dbReference type="InterPro" id="IPR001810">
    <property type="entry name" value="F-box_dom"/>
</dbReference>
<sequence length="219" mass="24996">MAMGKNSYSEGSDFVNCTRALRRKRITVSNNMGSFPFNSPIRTPLKKQRSITLLDSENLSLLPQDILSLESLPQDILVSILCCVEHEDLKQLVHVSKSMKDAVSNIKFLVLCVFSYLLRVLIGFCYCVFVCLFVQALVAKKWHFEFSTPHVKMAALRSFNSSEDLSRFDMETPNAPGKQGFNRRQISREKLTDIAVALFHSSDEENWSKKNNRGFCSWN</sequence>
<dbReference type="InterPro" id="IPR036047">
    <property type="entry name" value="F-box-like_dom_sf"/>
</dbReference>
<protein>
    <recommendedName>
        <fullName evidence="2">F-box domain-containing protein</fullName>
    </recommendedName>
</protein>
<keyword evidence="1" id="KW-0812">Transmembrane</keyword>
<feature type="domain" description="F-box" evidence="2">
    <location>
        <begin position="66"/>
        <end position="117"/>
    </location>
</feature>